<dbReference type="EMBL" id="CP014229">
    <property type="protein sequence ID" value="AMD89635.1"/>
    <property type="molecule type" value="Genomic_DNA"/>
</dbReference>
<dbReference type="Gene3D" id="3.40.190.10">
    <property type="entry name" value="Periplasmic binding protein-like II"/>
    <property type="match status" value="2"/>
</dbReference>
<organism evidence="5 6">
    <name type="scientific">Desulfovibrio fairfieldensis</name>
    <dbReference type="NCBI Taxonomy" id="44742"/>
    <lineage>
        <taxon>Bacteria</taxon>
        <taxon>Pseudomonadati</taxon>
        <taxon>Thermodesulfobacteriota</taxon>
        <taxon>Desulfovibrionia</taxon>
        <taxon>Desulfovibrionales</taxon>
        <taxon>Desulfovibrionaceae</taxon>
        <taxon>Desulfovibrio</taxon>
    </lineage>
</organism>
<dbReference type="PANTHER" id="PTHR30024:SF47">
    <property type="entry name" value="TAURINE-BINDING PERIPLASMIC PROTEIN"/>
    <property type="match status" value="1"/>
</dbReference>
<evidence type="ECO:0000256" key="4">
    <source>
        <dbReference type="SAM" id="SignalP"/>
    </source>
</evidence>
<dbReference type="AlphaFoldDB" id="A0A0X8JIV8"/>
<protein>
    <submittedName>
        <fullName evidence="5">Alkanesulfonate-binding protein</fullName>
    </submittedName>
</protein>
<dbReference type="RefSeq" id="WP_062251983.1">
    <property type="nucleotide sequence ID" value="NZ_CP014229.1"/>
</dbReference>
<gene>
    <name evidence="5" type="ORF">AXF13_05630</name>
</gene>
<evidence type="ECO:0000313" key="5">
    <source>
        <dbReference type="EMBL" id="AMD89635.1"/>
    </source>
</evidence>
<dbReference type="PANTHER" id="PTHR30024">
    <property type="entry name" value="ALIPHATIC SULFONATES-BINDING PROTEIN-RELATED"/>
    <property type="match status" value="1"/>
</dbReference>
<dbReference type="STRING" id="44742.AXF13_05630"/>
<reference evidence="6" key="1">
    <citation type="submission" date="2016-02" db="EMBL/GenBank/DDBJ databases">
        <authorList>
            <person name="Holder M.E."/>
            <person name="Ajami N.J."/>
            <person name="Petrosino J.F."/>
        </authorList>
    </citation>
    <scope>NUCLEOTIDE SEQUENCE [LARGE SCALE GENOMIC DNA]</scope>
    <source>
        <strain evidence="6">CCUG 45958</strain>
    </source>
</reference>
<keyword evidence="3 4" id="KW-0732">Signal</keyword>
<dbReference type="Proteomes" id="UP000069241">
    <property type="component" value="Chromosome"/>
</dbReference>
<feature type="chain" id="PRO_5007067446" evidence="4">
    <location>
        <begin position="27"/>
        <end position="357"/>
    </location>
</feature>
<evidence type="ECO:0000313" key="6">
    <source>
        <dbReference type="Proteomes" id="UP000069241"/>
    </source>
</evidence>
<sequence>MKITTGVVIFCLAVLTLFCGSRAALAAAAPVPMKTAWLGENEAFAVWYAKKHGWDREVGLDVSMLRFGSGKAIVEGILAYDWAVAGCGAVPALTAALNDRLDIIAVANDESLANALYVRADSPILKVKGANPAFPEIYGDRASVAKKLILCPKATSAHYLMTAWLKALGLSEKDVRVRYMDPTPALGAFSGGLGDAVALWAPLTYEAEQKGFKAAALSNHCGVSQPVLLVANRAYADKYPQRIEAFLKMYFRAVDMLRATPPENLAADYSRFFKEWTGLELTPEQAVQDLKAHPVFTLNEQLALFNAAQGKSKLQTWLGDIAAFYESIGSVREADRPRLERMNAVTDVYLKAISPKP</sequence>
<feature type="signal peptide" evidence="4">
    <location>
        <begin position="1"/>
        <end position="26"/>
    </location>
</feature>
<evidence type="ECO:0000256" key="1">
    <source>
        <dbReference type="ARBA" id="ARBA00004418"/>
    </source>
</evidence>
<evidence type="ECO:0000256" key="2">
    <source>
        <dbReference type="ARBA" id="ARBA00010742"/>
    </source>
</evidence>
<dbReference type="Pfam" id="PF13379">
    <property type="entry name" value="NMT1_2"/>
    <property type="match status" value="1"/>
</dbReference>
<comment type="similarity">
    <text evidence="2">Belongs to the bacterial solute-binding protein SsuA/TauA family.</text>
</comment>
<accession>A0A0X8JIV8</accession>
<evidence type="ECO:0000256" key="3">
    <source>
        <dbReference type="ARBA" id="ARBA00022729"/>
    </source>
</evidence>
<dbReference type="KEGG" id="dfi:AXF13_05630"/>
<keyword evidence="6" id="KW-1185">Reference proteome</keyword>
<proteinExistence type="inferred from homology"/>
<dbReference type="GO" id="GO:0042597">
    <property type="term" value="C:periplasmic space"/>
    <property type="evidence" value="ECO:0007669"/>
    <property type="project" value="UniProtKB-SubCell"/>
</dbReference>
<comment type="subcellular location">
    <subcellularLocation>
        <location evidence="1">Periplasm</location>
    </subcellularLocation>
</comment>
<dbReference type="SUPFAM" id="SSF53850">
    <property type="entry name" value="Periplasmic binding protein-like II"/>
    <property type="match status" value="1"/>
</dbReference>
<name>A0A0X8JIV8_9BACT</name>